<dbReference type="EMBL" id="FAXC01000329">
    <property type="protein sequence ID" value="CUV09956.1"/>
    <property type="molecule type" value="Genomic_DNA"/>
</dbReference>
<gene>
    <name evidence="1" type="ORF">MGWOODY_Mmi441</name>
</gene>
<protein>
    <submittedName>
        <fullName evidence="1">Ornithine cyclodeaminase</fullName>
        <ecNumber evidence="1">4.3.1.12</ecNumber>
    </submittedName>
</protein>
<dbReference type="InterPro" id="IPR023401">
    <property type="entry name" value="ODC_N"/>
</dbReference>
<dbReference type="Pfam" id="PF02423">
    <property type="entry name" value="OCD_Mu_crystall"/>
    <property type="match status" value="1"/>
</dbReference>
<dbReference type="EC" id="4.3.1.12" evidence="1"/>
<proteinExistence type="predicted"/>
<dbReference type="InterPro" id="IPR003462">
    <property type="entry name" value="ODC_Mu_crystall"/>
</dbReference>
<dbReference type="GO" id="GO:0005737">
    <property type="term" value="C:cytoplasm"/>
    <property type="evidence" value="ECO:0007669"/>
    <property type="project" value="TreeGrafter"/>
</dbReference>
<dbReference type="Gene3D" id="3.30.1780.10">
    <property type="entry name" value="ornithine cyclodeaminase, domain 1"/>
    <property type="match status" value="1"/>
</dbReference>
<organism evidence="1">
    <name type="scientific">hydrothermal vent metagenome</name>
    <dbReference type="NCBI Taxonomy" id="652676"/>
    <lineage>
        <taxon>unclassified sequences</taxon>
        <taxon>metagenomes</taxon>
        <taxon>ecological metagenomes</taxon>
    </lineage>
</organism>
<keyword evidence="1" id="KW-0456">Lyase</keyword>
<evidence type="ECO:0000313" key="1">
    <source>
        <dbReference type="EMBL" id="CUV09956.1"/>
    </source>
</evidence>
<accession>A0A160VGT2</accession>
<name>A0A160VGT2_9ZZZZ</name>
<dbReference type="SUPFAM" id="SSF51735">
    <property type="entry name" value="NAD(P)-binding Rossmann-fold domains"/>
    <property type="match status" value="1"/>
</dbReference>
<dbReference type="InterPro" id="IPR036291">
    <property type="entry name" value="NAD(P)-bd_dom_sf"/>
</dbReference>
<dbReference type="Gene3D" id="3.40.50.720">
    <property type="entry name" value="NAD(P)-binding Rossmann-like Domain"/>
    <property type="match status" value="1"/>
</dbReference>
<dbReference type="GO" id="GO:0008473">
    <property type="term" value="F:ornithine cyclodeaminase activity"/>
    <property type="evidence" value="ECO:0007669"/>
    <property type="project" value="UniProtKB-EC"/>
</dbReference>
<dbReference type="PANTHER" id="PTHR13812">
    <property type="entry name" value="KETIMINE REDUCTASE MU-CRYSTALLIN"/>
    <property type="match status" value="1"/>
</dbReference>
<sequence length="313" mass="33997">MRIVTLDEIKAVLPKIDLMEEIEAGFSAYSNGEVVVPPVGELNFEDPPGDVHIKYGYIRDDDVYVIKIASGFYQNKLLGLSNGQGMMVVFDQKNGKPLGLLQDEGYLTDVRTAVAGAICAKYLAPNYIQAIGIIGTGVQARMQLEYLKSVTDCRSAIVWGRSKSALDQYRTSMADSGFIIETTMALDQVTDNCNLIVTCTASEKPLIIKDQIKGKIHITAMGSDTPNKQELDSNVLSKADLIIADSRSQCEVRGEIHHAIKNKIVSMESIVELGEIINGDRRGRTTGSALTVADLTGVAVQDIQISKAVLSNI</sequence>
<dbReference type="AlphaFoldDB" id="A0A160VGT2"/>
<dbReference type="PIRSF" id="PIRSF001439">
    <property type="entry name" value="CryM"/>
    <property type="match status" value="1"/>
</dbReference>
<dbReference type="PANTHER" id="PTHR13812:SF19">
    <property type="entry name" value="KETIMINE REDUCTASE MU-CRYSTALLIN"/>
    <property type="match status" value="1"/>
</dbReference>
<reference evidence="1" key="1">
    <citation type="submission" date="2015-10" db="EMBL/GenBank/DDBJ databases">
        <authorList>
            <person name="Gilbert D.G."/>
        </authorList>
    </citation>
    <scope>NUCLEOTIDE SEQUENCE</scope>
</reference>